<dbReference type="SMART" id="SM00237">
    <property type="entry name" value="Calx_beta"/>
    <property type="match status" value="1"/>
</dbReference>
<evidence type="ECO:0000256" key="2">
    <source>
        <dbReference type="ARBA" id="ARBA00022737"/>
    </source>
</evidence>
<protein>
    <submittedName>
        <fullName evidence="7">Calx-beta domain protein</fullName>
    </submittedName>
</protein>
<keyword evidence="8" id="KW-1185">Reference proteome</keyword>
<dbReference type="SUPFAM" id="SSF141072">
    <property type="entry name" value="CalX-like"/>
    <property type="match status" value="3"/>
</dbReference>
<feature type="domain" description="Dystroglycan-type cadherin-like" evidence="6">
    <location>
        <begin position="2526"/>
        <end position="2627"/>
    </location>
</feature>
<feature type="region of interest" description="Disordered" evidence="4">
    <location>
        <begin position="1973"/>
        <end position="1998"/>
    </location>
</feature>
<accession>A0A518JU91</accession>
<dbReference type="InterPro" id="IPR011050">
    <property type="entry name" value="Pectin_lyase_fold/virulence"/>
</dbReference>
<dbReference type="InterPro" id="IPR013783">
    <property type="entry name" value="Ig-like_fold"/>
</dbReference>
<dbReference type="OrthoDB" id="292920at2"/>
<dbReference type="SUPFAM" id="SSF49313">
    <property type="entry name" value="Cadherin-like"/>
    <property type="match status" value="1"/>
</dbReference>
<evidence type="ECO:0000256" key="3">
    <source>
        <dbReference type="ARBA" id="ARBA00022837"/>
    </source>
</evidence>
<dbReference type="SMART" id="SM00710">
    <property type="entry name" value="PbH1"/>
    <property type="match status" value="11"/>
</dbReference>
<evidence type="ECO:0000256" key="1">
    <source>
        <dbReference type="ARBA" id="ARBA00022729"/>
    </source>
</evidence>
<dbReference type="Gene3D" id="1.10.1330.10">
    <property type="entry name" value="Dockerin domain"/>
    <property type="match status" value="1"/>
</dbReference>
<reference evidence="7 8" key="1">
    <citation type="submission" date="2019-02" db="EMBL/GenBank/DDBJ databases">
        <title>Deep-cultivation of Planctomycetes and their phenomic and genomic characterization uncovers novel biology.</title>
        <authorList>
            <person name="Wiegand S."/>
            <person name="Jogler M."/>
            <person name="Boedeker C."/>
            <person name="Pinto D."/>
            <person name="Vollmers J."/>
            <person name="Rivas-Marin E."/>
            <person name="Kohn T."/>
            <person name="Peeters S.H."/>
            <person name="Heuer A."/>
            <person name="Rast P."/>
            <person name="Oberbeckmann S."/>
            <person name="Bunk B."/>
            <person name="Jeske O."/>
            <person name="Meyerdierks A."/>
            <person name="Storesund J.E."/>
            <person name="Kallscheuer N."/>
            <person name="Luecker S."/>
            <person name="Lage O.M."/>
            <person name="Pohl T."/>
            <person name="Merkel B.J."/>
            <person name="Hornburger P."/>
            <person name="Mueller R.-W."/>
            <person name="Bruemmer F."/>
            <person name="Labrenz M."/>
            <person name="Spormann A.M."/>
            <person name="Op den Camp H."/>
            <person name="Overmann J."/>
            <person name="Amann R."/>
            <person name="Jetten M.S.M."/>
            <person name="Mascher T."/>
            <person name="Medema M.H."/>
            <person name="Devos D.P."/>
            <person name="Kaster A.-K."/>
            <person name="Ovreas L."/>
            <person name="Rohde M."/>
            <person name="Galperin M.Y."/>
            <person name="Jogler C."/>
        </authorList>
    </citation>
    <scope>NUCLEOTIDE SEQUENCE [LARGE SCALE GENOMIC DNA]</scope>
    <source>
        <strain evidence="7 8">Poly24</strain>
    </source>
</reference>
<dbReference type="GO" id="GO:0004553">
    <property type="term" value="F:hydrolase activity, hydrolyzing O-glycosyl compounds"/>
    <property type="evidence" value="ECO:0007669"/>
    <property type="project" value="InterPro"/>
</dbReference>
<dbReference type="Gene3D" id="2.60.40.10">
    <property type="entry name" value="Immunoglobulins"/>
    <property type="match status" value="2"/>
</dbReference>
<dbReference type="GO" id="GO:0005509">
    <property type="term" value="F:calcium ion binding"/>
    <property type="evidence" value="ECO:0007669"/>
    <property type="project" value="InterPro"/>
</dbReference>
<feature type="region of interest" description="Disordered" evidence="4">
    <location>
        <begin position="2751"/>
        <end position="2773"/>
    </location>
</feature>
<evidence type="ECO:0000259" key="6">
    <source>
        <dbReference type="SMART" id="SM00736"/>
    </source>
</evidence>
<dbReference type="Gene3D" id="2.60.40.2030">
    <property type="match status" value="3"/>
</dbReference>
<dbReference type="Pfam" id="PF01345">
    <property type="entry name" value="DUF11"/>
    <property type="match status" value="4"/>
</dbReference>
<dbReference type="InterPro" id="IPR059226">
    <property type="entry name" value="Choice_anch_Q_dom"/>
</dbReference>
<evidence type="ECO:0000259" key="5">
    <source>
        <dbReference type="SMART" id="SM00237"/>
    </source>
</evidence>
<feature type="compositionally biased region" description="Acidic residues" evidence="4">
    <location>
        <begin position="2757"/>
        <end position="2773"/>
    </location>
</feature>
<dbReference type="PANTHER" id="PTHR34819">
    <property type="entry name" value="LARGE CYSTEINE-RICH PERIPLASMIC PROTEIN OMCB"/>
    <property type="match status" value="1"/>
</dbReference>
<dbReference type="InterPro" id="IPR003644">
    <property type="entry name" value="Calx_beta"/>
</dbReference>
<gene>
    <name evidence="7" type="ORF">Poly24_28310</name>
</gene>
<feature type="compositionally biased region" description="Low complexity" evidence="4">
    <location>
        <begin position="1973"/>
        <end position="1990"/>
    </location>
</feature>
<keyword evidence="1" id="KW-0732">Signal</keyword>
<dbReference type="GO" id="GO:0016020">
    <property type="term" value="C:membrane"/>
    <property type="evidence" value="ECO:0007669"/>
    <property type="project" value="InterPro"/>
</dbReference>
<dbReference type="SUPFAM" id="SSF63446">
    <property type="entry name" value="Type I dockerin domain"/>
    <property type="match status" value="1"/>
</dbReference>
<dbReference type="GO" id="GO:0000272">
    <property type="term" value="P:polysaccharide catabolic process"/>
    <property type="evidence" value="ECO:0007669"/>
    <property type="project" value="InterPro"/>
</dbReference>
<dbReference type="InterPro" id="IPR038081">
    <property type="entry name" value="CalX-like_sf"/>
</dbReference>
<name>A0A518JU91_9BACT</name>
<dbReference type="SUPFAM" id="SSF51126">
    <property type="entry name" value="Pectin lyase-like"/>
    <property type="match status" value="2"/>
</dbReference>
<dbReference type="InterPro" id="IPR051172">
    <property type="entry name" value="Chlamydia_OmcB"/>
</dbReference>
<dbReference type="EMBL" id="CP036348">
    <property type="protein sequence ID" value="QDV69117.1"/>
    <property type="molecule type" value="Genomic_DNA"/>
</dbReference>
<feature type="domain" description="Calx-beta" evidence="5">
    <location>
        <begin position="2273"/>
        <end position="2379"/>
    </location>
</feature>
<proteinExistence type="predicted"/>
<keyword evidence="3" id="KW-0106">Calcium</keyword>
<dbReference type="InterPro" id="IPR001434">
    <property type="entry name" value="OmcB-like_DUF11"/>
</dbReference>
<dbReference type="Proteomes" id="UP000315082">
    <property type="component" value="Chromosome"/>
</dbReference>
<dbReference type="InterPro" id="IPR045474">
    <property type="entry name" value="GEVED"/>
</dbReference>
<dbReference type="NCBIfam" id="TIGR01451">
    <property type="entry name" value="B_ant_repeat"/>
    <property type="match status" value="3"/>
</dbReference>
<keyword evidence="2" id="KW-0677">Repeat</keyword>
<dbReference type="PANTHER" id="PTHR34819:SF3">
    <property type="entry name" value="CELL SURFACE PROTEIN"/>
    <property type="match status" value="1"/>
</dbReference>
<evidence type="ECO:0000256" key="4">
    <source>
        <dbReference type="SAM" id="MobiDB-lite"/>
    </source>
</evidence>
<dbReference type="Pfam" id="PF03160">
    <property type="entry name" value="Calx-beta"/>
    <property type="match status" value="2"/>
</dbReference>
<dbReference type="SMART" id="SM00736">
    <property type="entry name" value="CADG"/>
    <property type="match status" value="1"/>
</dbReference>
<evidence type="ECO:0000313" key="8">
    <source>
        <dbReference type="Proteomes" id="UP000315082"/>
    </source>
</evidence>
<dbReference type="GO" id="GO:0007154">
    <property type="term" value="P:cell communication"/>
    <property type="evidence" value="ECO:0007669"/>
    <property type="project" value="InterPro"/>
</dbReference>
<dbReference type="Pfam" id="PF00404">
    <property type="entry name" value="Dockerin_1"/>
    <property type="match status" value="1"/>
</dbReference>
<dbReference type="InterPro" id="IPR002105">
    <property type="entry name" value="Dockerin_1_rpt"/>
</dbReference>
<dbReference type="NCBIfam" id="NF041518">
    <property type="entry name" value="choice_anch_Q"/>
    <property type="match status" value="2"/>
</dbReference>
<dbReference type="InterPro" id="IPR006626">
    <property type="entry name" value="PbH1"/>
</dbReference>
<dbReference type="RefSeq" id="WP_145096063.1">
    <property type="nucleotide sequence ID" value="NZ_CP036348.1"/>
</dbReference>
<dbReference type="InterPro" id="IPR015919">
    <property type="entry name" value="Cadherin-like_sf"/>
</dbReference>
<sequence length="2783" mass="278414">MLSAKKYIDGFTSRISEKRKTRGARTASRTRRRLGLLEQLEDRRVLATFPPVDVSGLISSINTANANAEDDVIDLGGGTFTLTAIDNDPSGPNAGDAANGLPVVRADGGNSLTIMNGTIERDQTGGTPEFRILSVGGGADLTIQDTVIQGGDLSSSTNTDLGGGIRSTGTLTVIGSSLTSNTPSGLESSGTATIINSTIAANTGAGIVNKGSMSVANTTISGTLGESSNGLLNYGLLGKNADLAVLNSTIANNSGWGITNSTILFGNATLSIHNSILSGNTGGDFSATGSGGGPSTKTGSNNLADQANFPGRIAAVTNFDASLADNGGPTQTHALLPDSNAIDAGDNAFAINPGPDATIGGGDDTPLVMDQRGTGFARIVGGTVDIGAFEFFVETPSLVVTTKSDVVDNTDNLTSLREAIAFANQTPNTLDEITFGDGSSLTGGTDFTNLNADTITLGGTELTISSDITITGPGADLLTVSGNDASRVFDIANGDHDVTLDSFSIADGSVGGSFGGGIRNHSTGTLTITDAVVSDSSGGSGGGIYQADGTLHVERTTLRNNTGTHDGGGIYIDGGTVSLVDSWVADNTAAGLSGGGIRLNGGTLTVIGSTISGNMATTGYGGGINSSGTVAIINSTVSGNTANSLGGGIFSGGSRSLTVVNSTVTGNTAGSASSGGGIRQSSTSTVTIVNSIVAGNTTGGATPDDISGTIDTTNSASNIVGDSGSAGGLTDGTNNNQVGVDAGTVLATNLADNGGPTRTHALVANSPAIDAGDNDLATDNGTSGGMALATDQRGENRILGGTVDIGAFELTPPAPKNVNLSLSSNTGTEAAETIITVTATADSPVSSDQTVVVNVTGTGITSSDFDQLTATITISAGSNTGTADFTIQNDTLVEPTETAIFILSNPSAGLTLGATTSGTVAITDNDTYDTEVTLVSGVLTIQDINGGTSSDDLSISYAGGTYTITDNGGLAITTGIAGATGDGTDTVTIPGSGVTGIRFDLLGGDDLVTVTSVQAALSGGFTITGGAGFDRAVVDGTIATTGIGAVNITTSGPIVLNSGSSVTTVNGGITLDANSAGAQMARFIGLDANNTLIQTTGTGNIQLLGHGAATDSGTSDLYGVDLRGGTRVRSTATGSSAGMIAITGVGGNAAANNFGVRILGSTTEVSSVDGDILINGTGGNGSSLNNHGILASGGRIESTGAGENAASIVITGIGGRGPTGDDGVRIDGFQVSSVAGEITITGTGNGEAPDFRASGASIIGGGTATGAITINANSIALQGTTNVQSTAALTIQPRTAGTTIGIGGGTGDLNLDDTELGMLSDGFSSITIGDASSGDIDINTATFHDALNLITGGEVHDLTGADLNMSGGDTVTVDGTVTPGQSPGVLEVTGDFAFADDSTFEVEIGGTSPGTTNNNHDQIDASGSVSIGSGVVLDLVAVGSFAIQRVGGESFEIINRTGGTGMFDGLDEGDTVSTNFFGSGLSATITYLGGDGDDVVIQVEPPQADISITKDDGVTSAVPGRDVLTYTIVVSNAGPNDDPAVSVTDVIPAALTATYTASASGGASGNTAAGSGDLSELLSLPAGSSVTYTVTASIDPSATGTLANTATATASVVDPDGTNNTATDDDTVLMPAADLSITKTDGQGTAIPGDSVTYTIVVTNNGPSDVTGATVSDTFPAILSGVTYTSVTTGTVNGNTASGSDDISDTVDMSVGATITYTVTGTIDSGATGSLANTATVSSAIDTNSANNSATDTDTLTPQADISITKDDGVTSAVPGQDALTYTIVVSNAGPSDDPAVLVTDVFPAALTATYTSIASGGASGNTAAGTGDLSETLSMPAGSSVTYTVSASINPRATGTLSNTAIATASVTDSDVTNNSATDNDTLLTPMADLSIVMSDSPDPVAPGGTLTYSYNVVNNGPSAAQGATLSFSLDPALTPSRSPWSVGEPIAPGQGAFLVFTSTVAVAATGTLTSGVTVSSSTPDPDTSNNSDLGITQVGGLDYGDAPTGGVIGSPPDSYPTLIAQNGARHVIVPGAPVLGAGIDKEADAQPNATATGDDADAEGDDEDGVAFDSDLIAGALADITVTASAAGGLLNAFVDFNADGDWADAGEQIFTDQPLAAGANSLSFTVPADAMPTGTFARFRIDTGGGLSYDGQAADGEVEDYAVEIQIRTVDLQVSTTAGSEAGQTQITVTAKADGPVIGNQTVDIAVTGTDIELSDYTLSGTQIQIADGETEGSVTFTVLNDDLVEAAETATLTISGPSTGIQLGATTSTDIVIADNDYATLSIDDAEILEGNSGETLMQFTVTLNGQLSTTISPGFETIDGSASGGHVPSVDYQDANSHLSFSPSTATTQTKTITIKINGDTEIEPDETFDVELSPLDNSSGLDIRVVPGKGRATGTILNDDVPLGPQLFFKQVLDERVWLGVNDISPDGIIVFAWGTETGETYLPQYGVTLGIANATLISLAEGGADGTTSGIIPIPFTPEGQAYLFQAFEMAPNPQVTNVLPLNIAGSPVAVMSNNAAPEPIAELPNFTATVGKPFEFDIADDPFVDPDSETPLFYNARQTDGAPLPEWLDFDPANLSFHSHAIPESGQWSITVTATDRGTPVQFTSTTFVLRAIADRSVWQNRSEAVDVNGDGNTTPVDALIVLNHLNSVDDPSLSAQRADGEFQIDVNGDHQVTPIDALRVLNWLNQSAAASNVLVAPSGEYHGDEEEHAESANLNDAAFANAPKIGSLDSFSVTTAFSQTHDGANVDEVNDQDDQQESKEEYEERVDKIFADVF</sequence>
<dbReference type="InterPro" id="IPR047589">
    <property type="entry name" value="DUF11_rpt"/>
</dbReference>
<dbReference type="InterPro" id="IPR006644">
    <property type="entry name" value="Cadg"/>
</dbReference>
<dbReference type="KEGG" id="rcf:Poly24_28310"/>
<dbReference type="InterPro" id="IPR036439">
    <property type="entry name" value="Dockerin_dom_sf"/>
</dbReference>
<organism evidence="7 8">
    <name type="scientific">Rosistilla carotiformis</name>
    <dbReference type="NCBI Taxonomy" id="2528017"/>
    <lineage>
        <taxon>Bacteria</taxon>
        <taxon>Pseudomonadati</taxon>
        <taxon>Planctomycetota</taxon>
        <taxon>Planctomycetia</taxon>
        <taxon>Pirellulales</taxon>
        <taxon>Pirellulaceae</taxon>
        <taxon>Rosistilla</taxon>
    </lineage>
</organism>
<evidence type="ECO:0000313" key="7">
    <source>
        <dbReference type="EMBL" id="QDV69117.1"/>
    </source>
</evidence>
<dbReference type="Pfam" id="PF20009">
    <property type="entry name" value="GEVED"/>
    <property type="match status" value="1"/>
</dbReference>